<dbReference type="GO" id="GO:0005230">
    <property type="term" value="F:extracellular ligand-gated monoatomic ion channel activity"/>
    <property type="evidence" value="ECO:0007669"/>
    <property type="project" value="InterPro"/>
</dbReference>
<comment type="catalytic activity">
    <reaction evidence="18">
        <text>Ca(2+)(in) = Ca(2+)(out)</text>
        <dbReference type="Rhea" id="RHEA:29671"/>
        <dbReference type="ChEBI" id="CHEBI:29108"/>
    </reaction>
</comment>
<dbReference type="InterPro" id="IPR006029">
    <property type="entry name" value="Neurotrans-gated_channel_TM"/>
</dbReference>
<evidence type="ECO:0000256" key="4">
    <source>
        <dbReference type="ARBA" id="ARBA00022729"/>
    </source>
</evidence>
<evidence type="ECO:0000256" key="13">
    <source>
        <dbReference type="ARBA" id="ARBA00023286"/>
    </source>
</evidence>
<dbReference type="InterPro" id="IPR018000">
    <property type="entry name" value="Neurotransmitter_ion_chnl_CS"/>
</dbReference>
<keyword evidence="3 20" id="KW-0812">Transmembrane</keyword>
<evidence type="ECO:0000256" key="18">
    <source>
        <dbReference type="ARBA" id="ARBA00036634"/>
    </source>
</evidence>
<reference evidence="23 24" key="1">
    <citation type="journal article" date="2014" name="Nat. Genet.">
        <title>Whole-genome sequence of a flatfish provides insights into ZW sex chromosome evolution and adaptation to a benthic lifestyle.</title>
        <authorList>
            <person name="Chen S."/>
            <person name="Zhang G."/>
            <person name="Shao C."/>
            <person name="Huang Q."/>
            <person name="Liu G."/>
            <person name="Zhang P."/>
            <person name="Song W."/>
            <person name="An N."/>
            <person name="Chalopin D."/>
            <person name="Volff J.N."/>
            <person name="Hong Y."/>
            <person name="Li Q."/>
            <person name="Sha Z."/>
            <person name="Zhou H."/>
            <person name="Xie M."/>
            <person name="Yu Q."/>
            <person name="Liu Y."/>
            <person name="Xiang H."/>
            <person name="Wang N."/>
            <person name="Wu K."/>
            <person name="Yang C."/>
            <person name="Zhou Q."/>
            <person name="Liao X."/>
            <person name="Yang L."/>
            <person name="Hu Q."/>
            <person name="Zhang J."/>
            <person name="Meng L."/>
            <person name="Jin L."/>
            <person name="Tian Y."/>
            <person name="Lian J."/>
            <person name="Yang J."/>
            <person name="Miao G."/>
            <person name="Liu S."/>
            <person name="Liang Z."/>
            <person name="Yan F."/>
            <person name="Li Y."/>
            <person name="Sun B."/>
            <person name="Zhang H."/>
            <person name="Zhang J."/>
            <person name="Zhu Y."/>
            <person name="Du M."/>
            <person name="Zhao Y."/>
            <person name="Schartl M."/>
            <person name="Tang Q."/>
            <person name="Wang J."/>
        </authorList>
    </citation>
    <scope>NUCLEOTIDE SEQUENCE</scope>
</reference>
<dbReference type="GeneTree" id="ENSGT00940000163471"/>
<dbReference type="Gene3D" id="1.20.58.390">
    <property type="entry name" value="Neurotransmitter-gated ion-channel transmembrane domain"/>
    <property type="match status" value="1"/>
</dbReference>
<evidence type="ECO:0000256" key="16">
    <source>
        <dbReference type="ARBA" id="ARBA00034430"/>
    </source>
</evidence>
<dbReference type="KEGG" id="csem:103392529"/>
<evidence type="ECO:0000256" key="9">
    <source>
        <dbReference type="ARBA" id="ARBA00023157"/>
    </source>
</evidence>
<dbReference type="PRINTS" id="PR00252">
    <property type="entry name" value="NRIONCHANNEL"/>
</dbReference>
<keyword evidence="14 20" id="KW-0407">Ion channel</keyword>
<evidence type="ECO:0000256" key="10">
    <source>
        <dbReference type="ARBA" id="ARBA00023170"/>
    </source>
</evidence>
<evidence type="ECO:0000259" key="21">
    <source>
        <dbReference type="Pfam" id="PF02931"/>
    </source>
</evidence>
<feature type="transmembrane region" description="Helical" evidence="20">
    <location>
        <begin position="416"/>
        <end position="443"/>
    </location>
</feature>
<accession>A0A3P8WZ74</accession>
<evidence type="ECO:0000256" key="2">
    <source>
        <dbReference type="ARBA" id="ARBA00022475"/>
    </source>
</evidence>
<dbReference type="InParanoid" id="A0A3P8WZ74"/>
<evidence type="ECO:0000256" key="20">
    <source>
        <dbReference type="RuleBase" id="RU000687"/>
    </source>
</evidence>
<evidence type="ECO:0000256" key="8">
    <source>
        <dbReference type="ARBA" id="ARBA00023136"/>
    </source>
</evidence>
<dbReference type="InterPro" id="IPR036734">
    <property type="entry name" value="Neur_chan_lig-bd_sf"/>
</dbReference>
<keyword evidence="13" id="KW-1071">Ligand-gated ion channel</keyword>
<keyword evidence="2" id="KW-1003">Cell membrane</keyword>
<dbReference type="RefSeq" id="XP_008327375.1">
    <property type="nucleotide sequence ID" value="XM_008329153.3"/>
</dbReference>
<keyword evidence="1 20" id="KW-0813">Transport</keyword>
<evidence type="ECO:0000256" key="3">
    <source>
        <dbReference type="ARBA" id="ARBA00022692"/>
    </source>
</evidence>
<feature type="chain" id="PRO_5022248820" evidence="20">
    <location>
        <begin position="29"/>
        <end position="451"/>
    </location>
</feature>
<feature type="transmembrane region" description="Helical" evidence="20">
    <location>
        <begin position="278"/>
        <end position="296"/>
    </location>
</feature>
<dbReference type="Proteomes" id="UP000265120">
    <property type="component" value="Chromosome 17"/>
</dbReference>
<evidence type="ECO:0000256" key="12">
    <source>
        <dbReference type="ARBA" id="ARBA00023257"/>
    </source>
</evidence>
<feature type="transmembrane region" description="Helical" evidence="20">
    <location>
        <begin position="308"/>
        <end position="334"/>
    </location>
</feature>
<dbReference type="InterPro" id="IPR006202">
    <property type="entry name" value="Neur_chan_lig-bd"/>
</dbReference>
<keyword evidence="10" id="KW-0675">Receptor</keyword>
<keyword evidence="11" id="KW-0325">Glycoprotein</keyword>
<evidence type="ECO:0000256" key="14">
    <source>
        <dbReference type="ARBA" id="ARBA00023303"/>
    </source>
</evidence>
<evidence type="ECO:0000256" key="15">
    <source>
        <dbReference type="ARBA" id="ARBA00034104"/>
    </source>
</evidence>
<dbReference type="FunFam" id="2.70.170.10:FF:000017">
    <property type="entry name" value="5-hydroxytryptamine receptor 3A"/>
    <property type="match status" value="1"/>
</dbReference>
<evidence type="ECO:0000256" key="11">
    <source>
        <dbReference type="ARBA" id="ARBA00023180"/>
    </source>
</evidence>
<feature type="transmembrane region" description="Helical" evidence="20">
    <location>
        <begin position="249"/>
        <end position="266"/>
    </location>
</feature>
<dbReference type="GO" id="GO:0045211">
    <property type="term" value="C:postsynaptic membrane"/>
    <property type="evidence" value="ECO:0007669"/>
    <property type="project" value="UniProtKB-SubCell"/>
</dbReference>
<dbReference type="PROSITE" id="PS00236">
    <property type="entry name" value="NEUROTR_ION_CHANNEL"/>
    <property type="match status" value="1"/>
</dbReference>
<dbReference type="OMA" id="NITNGWR"/>
<organism evidence="23 24">
    <name type="scientific">Cynoglossus semilaevis</name>
    <name type="common">Tongue sole</name>
    <dbReference type="NCBI Taxonomy" id="244447"/>
    <lineage>
        <taxon>Eukaryota</taxon>
        <taxon>Metazoa</taxon>
        <taxon>Chordata</taxon>
        <taxon>Craniata</taxon>
        <taxon>Vertebrata</taxon>
        <taxon>Euteleostomi</taxon>
        <taxon>Actinopterygii</taxon>
        <taxon>Neopterygii</taxon>
        <taxon>Teleostei</taxon>
        <taxon>Neoteleostei</taxon>
        <taxon>Acanthomorphata</taxon>
        <taxon>Carangaria</taxon>
        <taxon>Pleuronectiformes</taxon>
        <taxon>Pleuronectoidei</taxon>
        <taxon>Cynoglossidae</taxon>
        <taxon>Cynoglossinae</taxon>
        <taxon>Cynoglossus</taxon>
    </lineage>
</organism>
<comment type="subcellular location">
    <subcellularLocation>
        <location evidence="15">Postsynaptic cell membrane</location>
        <topology evidence="15">Multi-pass membrane protein</topology>
    </subcellularLocation>
</comment>
<feature type="domain" description="Neurotransmitter-gated ion-channel transmembrane" evidence="22">
    <location>
        <begin position="256"/>
        <end position="333"/>
    </location>
</feature>
<evidence type="ECO:0000256" key="6">
    <source>
        <dbReference type="ARBA" id="ARBA00023018"/>
    </source>
</evidence>
<feature type="domain" description="Neurotransmitter-gated ion-channel ligand-binding" evidence="21">
    <location>
        <begin position="52"/>
        <end position="249"/>
    </location>
</feature>
<dbReference type="RefSeq" id="XP_016896341.1">
    <property type="nucleotide sequence ID" value="XM_017040852.2"/>
</dbReference>
<dbReference type="Gene3D" id="2.70.170.10">
    <property type="entry name" value="Neurotransmitter-gated ion-channel ligand-binding domain"/>
    <property type="match status" value="1"/>
</dbReference>
<reference evidence="23" key="2">
    <citation type="submission" date="2025-08" db="UniProtKB">
        <authorList>
            <consortium name="Ensembl"/>
        </authorList>
    </citation>
    <scope>IDENTIFICATION</scope>
</reference>
<comment type="catalytic activity">
    <reaction evidence="17">
        <text>Na(+)(in) = Na(+)(out)</text>
        <dbReference type="Rhea" id="RHEA:34963"/>
        <dbReference type="ChEBI" id="CHEBI:29101"/>
    </reaction>
</comment>
<dbReference type="SUPFAM" id="SSF63712">
    <property type="entry name" value="Nicotinic receptor ligand binding domain-like"/>
    <property type="match status" value="1"/>
</dbReference>
<sequence>MLSPRQTDMWRWTTVAVLALMAQEGIDCQPSNCSYLHLLDHLNLTSESSKAQSMTRPVKHWRTQTDVLLDMLLYGILNMDGKSQTVTSHVWLRLSWTNEFLTWNPSDFCGIDLVAIPTSDLWIPDIAILEDVSDSGSVQRSPLSTLHPSGLVLAEKRQRLTTTCRLDLYMFPFDKQICNITFSSVNYNEHELKLGTWRGGAFLTSVSEKLMITEGEWQLVNMSILVSSVGNDNSSVSKLIYMVTISRKPLLYIINLIVPLLFFLLLDVASFLIRGDRLSFKLTILLSISVLLLILQDMLPSTEETLPLIANYCVTVFTLVGISILEAMLVNFLLSVDVCCAKRTSAKSAESQLEIQMDVKSHTEHGGATKKVQTKLSRIQDEHQLLKLILTEVKATRKQTEREAKEGKKVGRFAKLAAIIDTVYFILYLIAFVVYIVCMYYEWVNTYFSMK</sequence>
<reference evidence="23" key="3">
    <citation type="submission" date="2025-09" db="UniProtKB">
        <authorList>
            <consortium name="Ensembl"/>
        </authorList>
    </citation>
    <scope>IDENTIFICATION</scope>
</reference>
<keyword evidence="6" id="KW-0770">Synapse</keyword>
<dbReference type="InterPro" id="IPR006201">
    <property type="entry name" value="Neur_channel"/>
</dbReference>
<dbReference type="GO" id="GO:0004888">
    <property type="term" value="F:transmembrane signaling receptor activity"/>
    <property type="evidence" value="ECO:0007669"/>
    <property type="project" value="InterPro"/>
</dbReference>
<protein>
    <submittedName>
        <fullName evidence="23">5-hydroxytryptamine receptor 3A-like</fullName>
    </submittedName>
</protein>
<evidence type="ECO:0000313" key="24">
    <source>
        <dbReference type="Proteomes" id="UP000265120"/>
    </source>
</evidence>
<comment type="similarity">
    <text evidence="20">Belongs to the ligand-gated ion channel (TC 1.A.9) family.</text>
</comment>
<dbReference type="Pfam" id="PF02932">
    <property type="entry name" value="Neur_chan_memb"/>
    <property type="match status" value="1"/>
</dbReference>
<dbReference type="AlphaFoldDB" id="A0A3P8WZ74"/>
<dbReference type="Pfam" id="PF02931">
    <property type="entry name" value="Neur_chan_LBD"/>
    <property type="match status" value="1"/>
</dbReference>
<dbReference type="OrthoDB" id="6097796at2759"/>
<evidence type="ECO:0000256" key="5">
    <source>
        <dbReference type="ARBA" id="ARBA00022989"/>
    </source>
</evidence>
<dbReference type="PANTHER" id="PTHR18945">
    <property type="entry name" value="NEUROTRANSMITTER GATED ION CHANNEL"/>
    <property type="match status" value="1"/>
</dbReference>
<keyword evidence="9" id="KW-1015">Disulfide bond</keyword>
<dbReference type="SUPFAM" id="SSF90112">
    <property type="entry name" value="Neurotransmitter-gated ion-channel transmembrane pore"/>
    <property type="match status" value="1"/>
</dbReference>
<keyword evidence="7 20" id="KW-0406">Ion transport</keyword>
<evidence type="ECO:0000256" key="7">
    <source>
        <dbReference type="ARBA" id="ARBA00023065"/>
    </source>
</evidence>
<comment type="catalytic activity">
    <reaction evidence="16">
        <text>K(+)(in) = K(+)(out)</text>
        <dbReference type="Rhea" id="RHEA:29463"/>
        <dbReference type="ChEBI" id="CHEBI:29103"/>
    </reaction>
</comment>
<dbReference type="GeneID" id="103392529"/>
<keyword evidence="24" id="KW-1185">Reference proteome</keyword>
<comment type="function">
    <text evidence="19">Forms serotonin (5-hydroxytryptamine/5-HT3)-activated cation-selective channel complexes, which when activated cause fast, depolarizing responses in neurons.</text>
</comment>
<name>A0A3P8WZ74_CYNSE</name>
<proteinExistence type="inferred from homology"/>
<feature type="signal peptide" evidence="20">
    <location>
        <begin position="1"/>
        <end position="28"/>
    </location>
</feature>
<dbReference type="Ensembl" id="ENSCSET00000032492.1">
    <property type="protein sequence ID" value="ENSCSEP00000032074.1"/>
    <property type="gene ID" value="ENSCSEG00000020590.1"/>
</dbReference>
<evidence type="ECO:0000256" key="1">
    <source>
        <dbReference type="ARBA" id="ARBA00022448"/>
    </source>
</evidence>
<evidence type="ECO:0000259" key="22">
    <source>
        <dbReference type="Pfam" id="PF02932"/>
    </source>
</evidence>
<evidence type="ECO:0000256" key="19">
    <source>
        <dbReference type="ARBA" id="ARBA00037540"/>
    </source>
</evidence>
<dbReference type="InterPro" id="IPR036719">
    <property type="entry name" value="Neuro-gated_channel_TM_sf"/>
</dbReference>
<keyword evidence="8 20" id="KW-0472">Membrane</keyword>
<keyword evidence="12" id="KW-0628">Postsynaptic cell membrane</keyword>
<evidence type="ECO:0000256" key="17">
    <source>
        <dbReference type="ARBA" id="ARBA00036239"/>
    </source>
</evidence>
<keyword evidence="4 20" id="KW-0732">Signal</keyword>
<keyword evidence="5 20" id="KW-1133">Transmembrane helix</keyword>
<evidence type="ECO:0000313" key="23">
    <source>
        <dbReference type="Ensembl" id="ENSCSEP00000032074.1"/>
    </source>
</evidence>
<dbReference type="InterPro" id="IPR038050">
    <property type="entry name" value="Neuro_actylchol_rec"/>
</dbReference>